<evidence type="ECO:0000256" key="2">
    <source>
        <dbReference type="SAM" id="MobiDB-lite"/>
    </source>
</evidence>
<dbReference type="AlphaFoldDB" id="A0A8K0R2H4"/>
<gene>
    <name evidence="3" type="ORF">FB567DRAFT_595274</name>
</gene>
<reference evidence="3" key="1">
    <citation type="journal article" date="2021" name="Nat. Commun.">
        <title>Genetic determinants of endophytism in the Arabidopsis root mycobiome.</title>
        <authorList>
            <person name="Mesny F."/>
            <person name="Miyauchi S."/>
            <person name="Thiergart T."/>
            <person name="Pickel B."/>
            <person name="Atanasova L."/>
            <person name="Karlsson M."/>
            <person name="Huettel B."/>
            <person name="Barry K.W."/>
            <person name="Haridas S."/>
            <person name="Chen C."/>
            <person name="Bauer D."/>
            <person name="Andreopoulos W."/>
            <person name="Pangilinan J."/>
            <person name="LaButti K."/>
            <person name="Riley R."/>
            <person name="Lipzen A."/>
            <person name="Clum A."/>
            <person name="Drula E."/>
            <person name="Henrissat B."/>
            <person name="Kohler A."/>
            <person name="Grigoriev I.V."/>
            <person name="Martin F.M."/>
            <person name="Hacquard S."/>
        </authorList>
    </citation>
    <scope>NUCLEOTIDE SEQUENCE</scope>
    <source>
        <strain evidence="3">MPI-SDFR-AT-0120</strain>
    </source>
</reference>
<protein>
    <submittedName>
        <fullName evidence="3">Uncharacterized protein</fullName>
    </submittedName>
</protein>
<name>A0A8K0R2H4_9PLEO</name>
<keyword evidence="1" id="KW-0175">Coiled coil</keyword>
<evidence type="ECO:0000313" key="4">
    <source>
        <dbReference type="Proteomes" id="UP000813461"/>
    </source>
</evidence>
<evidence type="ECO:0000256" key="1">
    <source>
        <dbReference type="SAM" id="Coils"/>
    </source>
</evidence>
<comment type="caution">
    <text evidence="3">The sequence shown here is derived from an EMBL/GenBank/DDBJ whole genome shotgun (WGS) entry which is preliminary data.</text>
</comment>
<proteinExistence type="predicted"/>
<accession>A0A8K0R2H4</accession>
<organism evidence="3 4">
    <name type="scientific">Paraphoma chrysanthemicola</name>
    <dbReference type="NCBI Taxonomy" id="798071"/>
    <lineage>
        <taxon>Eukaryota</taxon>
        <taxon>Fungi</taxon>
        <taxon>Dikarya</taxon>
        <taxon>Ascomycota</taxon>
        <taxon>Pezizomycotina</taxon>
        <taxon>Dothideomycetes</taxon>
        <taxon>Pleosporomycetidae</taxon>
        <taxon>Pleosporales</taxon>
        <taxon>Pleosporineae</taxon>
        <taxon>Phaeosphaeriaceae</taxon>
        <taxon>Paraphoma</taxon>
    </lineage>
</organism>
<feature type="coiled-coil region" evidence="1">
    <location>
        <begin position="279"/>
        <end position="306"/>
    </location>
</feature>
<keyword evidence="4" id="KW-1185">Reference proteome</keyword>
<dbReference type="EMBL" id="JAGMVJ010000015">
    <property type="protein sequence ID" value="KAH7080947.1"/>
    <property type="molecule type" value="Genomic_DNA"/>
</dbReference>
<sequence length="357" mass="41010">MSFVPHSNFQAGPDNQMYGTTGGVMEHAQDSYDDHVPSIETSYADMNEDAFIEDWERTFIHGQSSSSSNHPLGESSDMCMDLDPADAFTQQMLEEYLTSSELEELKAGLWDDDYSLSLSPNFMSDETDLKFAAMLAEMEAHQLSAEQVTHSDMITTDHKSASDICVKEALLPENLKQDLLRCPNFPEPSAEYPDDRLHFLAAELARCMRFSKIRTRWIRMHLCDWTHEMNLLLDAIGIPDNGFHPWAPLSEILEDYNKSTQQAEKIKWFKPQSIRGMFKRRLIKRMKEMDVKIGEVKQELKGLMSESFRVSYRQAIGIVQGVVNEDCEERGCLLFGTLPEADEDFRRKMSKSWSWTD</sequence>
<dbReference type="OrthoDB" id="3694332at2759"/>
<feature type="compositionally biased region" description="Polar residues" evidence="2">
    <location>
        <begin position="1"/>
        <end position="10"/>
    </location>
</feature>
<feature type="region of interest" description="Disordered" evidence="2">
    <location>
        <begin position="1"/>
        <end position="22"/>
    </location>
</feature>
<dbReference type="Proteomes" id="UP000813461">
    <property type="component" value="Unassembled WGS sequence"/>
</dbReference>
<evidence type="ECO:0000313" key="3">
    <source>
        <dbReference type="EMBL" id="KAH7080947.1"/>
    </source>
</evidence>